<dbReference type="GO" id="GO:0003677">
    <property type="term" value="F:DNA binding"/>
    <property type="evidence" value="ECO:0007669"/>
    <property type="project" value="InterPro"/>
</dbReference>
<evidence type="ECO:0000313" key="3">
    <source>
        <dbReference type="Proteomes" id="UP000176244"/>
    </source>
</evidence>
<dbReference type="OrthoDB" id="1624259at2"/>
<feature type="domain" description="HTH cro/C1-type" evidence="1">
    <location>
        <begin position="10"/>
        <end position="68"/>
    </location>
</feature>
<dbReference type="InterPro" id="IPR001387">
    <property type="entry name" value="Cro/C1-type_HTH"/>
</dbReference>
<dbReference type="AlphaFoldDB" id="A0A1F2PCE2"/>
<sequence>MKESYRSIYRICRDRSGLTQEEAAPKLGISVRALGSYEAYSIDIGKHMPPEDVVLNMAKLYGTPWLPLIHLKENTLIGREIFPDVELTDLPLAFLKFQAEIGDIQPLESAMRKVILDNHIDEHEIETSEMFIKELMEGIMSGWSLIFSAIEKRPLREQRSQVITLTR</sequence>
<dbReference type="Gene3D" id="1.10.260.40">
    <property type="entry name" value="lambda repressor-like DNA-binding domains"/>
    <property type="match status" value="1"/>
</dbReference>
<evidence type="ECO:0000259" key="1">
    <source>
        <dbReference type="PROSITE" id="PS50943"/>
    </source>
</evidence>
<comment type="caution">
    <text evidence="2">The sequence shown here is derived from an EMBL/GenBank/DDBJ whole genome shotgun (WGS) entry which is preliminary data.</text>
</comment>
<dbReference type="InterPro" id="IPR010982">
    <property type="entry name" value="Lambda_DNA-bd_dom_sf"/>
</dbReference>
<dbReference type="PROSITE" id="PS50943">
    <property type="entry name" value="HTH_CROC1"/>
    <property type="match status" value="1"/>
</dbReference>
<dbReference type="CDD" id="cd00093">
    <property type="entry name" value="HTH_XRE"/>
    <property type="match status" value="1"/>
</dbReference>
<accession>A0A1F2PCE2</accession>
<protein>
    <submittedName>
        <fullName evidence="2">Helix-turn-helix protein</fullName>
    </submittedName>
</protein>
<dbReference type="Pfam" id="PF13560">
    <property type="entry name" value="HTH_31"/>
    <property type="match status" value="1"/>
</dbReference>
<dbReference type="SMART" id="SM00530">
    <property type="entry name" value="HTH_XRE"/>
    <property type="match status" value="1"/>
</dbReference>
<dbReference type="SUPFAM" id="SSF47413">
    <property type="entry name" value="lambda repressor-like DNA-binding domains"/>
    <property type="match status" value="1"/>
</dbReference>
<evidence type="ECO:0000313" key="2">
    <source>
        <dbReference type="EMBL" id="OFV68918.1"/>
    </source>
</evidence>
<organism evidence="2 3">
    <name type="scientific">Acetobacterium wieringae</name>
    <dbReference type="NCBI Taxonomy" id="52694"/>
    <lineage>
        <taxon>Bacteria</taxon>
        <taxon>Bacillati</taxon>
        <taxon>Bacillota</taxon>
        <taxon>Clostridia</taxon>
        <taxon>Eubacteriales</taxon>
        <taxon>Eubacteriaceae</taxon>
        <taxon>Acetobacterium</taxon>
    </lineage>
</organism>
<dbReference type="STRING" id="52694.ACWI_36090"/>
<dbReference type="Proteomes" id="UP000176244">
    <property type="component" value="Unassembled WGS sequence"/>
</dbReference>
<dbReference type="RefSeq" id="WP_070372838.1">
    <property type="nucleotide sequence ID" value="NZ_LKEU01000051.1"/>
</dbReference>
<proteinExistence type="predicted"/>
<gene>
    <name evidence="2" type="ORF">ACWI_36090</name>
</gene>
<dbReference type="EMBL" id="LKEU01000051">
    <property type="protein sequence ID" value="OFV68918.1"/>
    <property type="molecule type" value="Genomic_DNA"/>
</dbReference>
<reference evidence="2 3" key="1">
    <citation type="submission" date="2015-09" db="EMBL/GenBank/DDBJ databases">
        <title>Genome sequence of Acetobacterium wieringae DSM 1911.</title>
        <authorList>
            <person name="Poehlein A."/>
            <person name="Bengelsdorf F.R."/>
            <person name="Schiel-Bengelsdorf B."/>
            <person name="Duerre P."/>
            <person name="Daniel R."/>
        </authorList>
    </citation>
    <scope>NUCLEOTIDE SEQUENCE [LARGE SCALE GENOMIC DNA]</scope>
    <source>
        <strain evidence="2 3">DSM 1911</strain>
    </source>
</reference>
<name>A0A1F2PCE2_9FIRM</name>